<feature type="transmembrane region" description="Helical" evidence="9">
    <location>
        <begin position="95"/>
        <end position="118"/>
    </location>
</feature>
<sequence>MDWSNEVVNSLIWLGKAFGITLTVLVIVGGLLIQTTRWGRQFWRLSGQYFLRYDLRSPIWPLMFILLITLFGVRMDVLFSRWYNQMYTSLQKLDFAAFWFAMIVFCILATIHVVRALYITYLQQAFSIHWRQWLNTRLVGDWLDGNAYYKAGFLPDASDNPDQRIQQDITAFATSSLSLLMGIIDAVVSMVEFTIILWGLAGTLRLAGLEIPHGLVYVAYAYVIAATVFAYYIGRPLISLNFISEQVAATYRYALVRLKEYSESIAFFRGNTLERAILDNRFLASIANAWQLLWRNLFLDGYNLIISQIAVVFPLILQAQRFFSKEITLGDLMQTSQAFGQLQGNLSFFRRSFADFAGYKATLDRLTGFVDSNMDARALPMPSIEARAEQLHIQNLNLQSPHHHPLLNQLNLNLTQGQRLLIRGRSGSGKTTLLRALAGLWPYAEGEIARPEGSATLFLSQKPYLPIGTLRTALYYPGEAVEGPDAVKVLEQVQLGHLAGRLDEEADWSRILSLGEQQRLAFGRALLAQPALLFLDEATSAMDEGLEYAMYQLLRERLPQCILVSVGHRSTLRPFHQQELELTGEGGWQLHALQ</sequence>
<evidence type="ECO:0000259" key="11">
    <source>
        <dbReference type="PROSITE" id="PS50929"/>
    </source>
</evidence>
<feature type="transmembrane region" description="Helical" evidence="9">
    <location>
        <begin position="179"/>
        <end position="202"/>
    </location>
</feature>
<dbReference type="PANTHER" id="PTHR11384:SF59">
    <property type="entry name" value="LYSOSOMAL COBALAMIN TRANSPORTER ABCD4"/>
    <property type="match status" value="1"/>
</dbReference>
<keyword evidence="3" id="KW-1003">Cell membrane</keyword>
<dbReference type="PROSITE" id="PS50893">
    <property type="entry name" value="ABC_TRANSPORTER_2"/>
    <property type="match status" value="1"/>
</dbReference>
<evidence type="ECO:0000256" key="5">
    <source>
        <dbReference type="ARBA" id="ARBA00022741"/>
    </source>
</evidence>
<feature type="domain" description="ABC transporter" evidence="10">
    <location>
        <begin position="391"/>
        <end position="594"/>
    </location>
</feature>
<feature type="transmembrane region" description="Helical" evidence="9">
    <location>
        <begin position="12"/>
        <end position="34"/>
    </location>
</feature>
<keyword evidence="5" id="KW-0547">Nucleotide-binding</keyword>
<dbReference type="InterPro" id="IPR003439">
    <property type="entry name" value="ABC_transporter-like_ATP-bd"/>
</dbReference>
<evidence type="ECO:0000313" key="12">
    <source>
        <dbReference type="EMBL" id="NLR75139.1"/>
    </source>
</evidence>
<dbReference type="InterPro" id="IPR017871">
    <property type="entry name" value="ABC_transporter-like_CS"/>
</dbReference>
<keyword evidence="4 9" id="KW-0812">Transmembrane</keyword>
<dbReference type="Pfam" id="PF00005">
    <property type="entry name" value="ABC_tran"/>
    <property type="match status" value="1"/>
</dbReference>
<evidence type="ECO:0000313" key="13">
    <source>
        <dbReference type="Proteomes" id="UP000587991"/>
    </source>
</evidence>
<protein>
    <submittedName>
        <fullName evidence="12">ABC transporter ATP-binding protein/permease</fullName>
    </submittedName>
</protein>
<evidence type="ECO:0000256" key="6">
    <source>
        <dbReference type="ARBA" id="ARBA00022840"/>
    </source>
</evidence>
<dbReference type="SUPFAM" id="SSF52540">
    <property type="entry name" value="P-loop containing nucleoside triphosphate hydrolases"/>
    <property type="match status" value="1"/>
</dbReference>
<evidence type="ECO:0000256" key="8">
    <source>
        <dbReference type="ARBA" id="ARBA00023136"/>
    </source>
</evidence>
<feature type="transmembrane region" description="Helical" evidence="9">
    <location>
        <begin position="214"/>
        <end position="234"/>
    </location>
</feature>
<dbReference type="InterPro" id="IPR036640">
    <property type="entry name" value="ABC1_TM_sf"/>
</dbReference>
<dbReference type="GO" id="GO:0005524">
    <property type="term" value="F:ATP binding"/>
    <property type="evidence" value="ECO:0007669"/>
    <property type="project" value="UniProtKB-KW"/>
</dbReference>
<dbReference type="InterPro" id="IPR011527">
    <property type="entry name" value="ABC1_TM_dom"/>
</dbReference>
<keyword evidence="8 9" id="KW-0472">Membrane</keyword>
<keyword evidence="6 12" id="KW-0067">ATP-binding</keyword>
<dbReference type="InterPro" id="IPR003593">
    <property type="entry name" value="AAA+_ATPase"/>
</dbReference>
<evidence type="ECO:0000256" key="1">
    <source>
        <dbReference type="ARBA" id="ARBA00004651"/>
    </source>
</evidence>
<keyword evidence="7 9" id="KW-1133">Transmembrane helix</keyword>
<comment type="subcellular location">
    <subcellularLocation>
        <location evidence="1">Cell membrane</location>
        <topology evidence="1">Multi-pass membrane protein</topology>
    </subcellularLocation>
</comment>
<dbReference type="SUPFAM" id="SSF90123">
    <property type="entry name" value="ABC transporter transmembrane region"/>
    <property type="match status" value="1"/>
</dbReference>
<dbReference type="PROSITE" id="PS00211">
    <property type="entry name" value="ABC_TRANSPORTER_1"/>
    <property type="match status" value="1"/>
</dbReference>
<dbReference type="InterPro" id="IPR027417">
    <property type="entry name" value="P-loop_NTPase"/>
</dbReference>
<gene>
    <name evidence="12" type="ORF">HF682_08200</name>
</gene>
<evidence type="ECO:0000259" key="10">
    <source>
        <dbReference type="PROSITE" id="PS50893"/>
    </source>
</evidence>
<dbReference type="RefSeq" id="WP_168876690.1">
    <property type="nucleotide sequence ID" value="NZ_JABAIM010000001.1"/>
</dbReference>
<feature type="transmembrane region" description="Helical" evidence="9">
    <location>
        <begin position="297"/>
        <end position="317"/>
    </location>
</feature>
<feature type="transmembrane region" description="Helical" evidence="9">
    <location>
        <begin position="55"/>
        <end position="75"/>
    </location>
</feature>
<dbReference type="GO" id="GO:0016887">
    <property type="term" value="F:ATP hydrolysis activity"/>
    <property type="evidence" value="ECO:0007669"/>
    <property type="project" value="InterPro"/>
</dbReference>
<dbReference type="SMART" id="SM00382">
    <property type="entry name" value="AAA"/>
    <property type="match status" value="1"/>
</dbReference>
<dbReference type="InterPro" id="IPR050835">
    <property type="entry name" value="ABC_transporter_sub-D"/>
</dbReference>
<dbReference type="GO" id="GO:0005886">
    <property type="term" value="C:plasma membrane"/>
    <property type="evidence" value="ECO:0007669"/>
    <property type="project" value="UniProtKB-SubCell"/>
</dbReference>
<evidence type="ECO:0000256" key="2">
    <source>
        <dbReference type="ARBA" id="ARBA00022448"/>
    </source>
</evidence>
<reference evidence="12 13" key="1">
    <citation type="submission" date="2020-04" db="EMBL/GenBank/DDBJ databases">
        <title>Draft genome of Leeia sp. IMCC25680.</title>
        <authorList>
            <person name="Song J."/>
            <person name="Cho J.-C."/>
        </authorList>
    </citation>
    <scope>NUCLEOTIDE SEQUENCE [LARGE SCALE GENOMIC DNA]</scope>
    <source>
        <strain evidence="12 13">IMCC25680</strain>
    </source>
</reference>
<dbReference type="Gene3D" id="1.20.1560.10">
    <property type="entry name" value="ABC transporter type 1, transmembrane domain"/>
    <property type="match status" value="1"/>
</dbReference>
<dbReference type="PROSITE" id="PS50929">
    <property type="entry name" value="ABC_TM1F"/>
    <property type="match status" value="1"/>
</dbReference>
<name>A0A847SCS6_9NEIS</name>
<dbReference type="AlphaFoldDB" id="A0A847SCS6"/>
<keyword evidence="2" id="KW-0813">Transport</keyword>
<feature type="domain" description="ABC transmembrane type-1" evidence="11">
    <location>
        <begin position="64"/>
        <end position="358"/>
    </location>
</feature>
<dbReference type="Pfam" id="PF06472">
    <property type="entry name" value="ABC_membrane_2"/>
    <property type="match status" value="1"/>
</dbReference>
<accession>A0A847SCS6</accession>
<dbReference type="EMBL" id="JABAIM010000001">
    <property type="protein sequence ID" value="NLR75139.1"/>
    <property type="molecule type" value="Genomic_DNA"/>
</dbReference>
<evidence type="ECO:0000256" key="7">
    <source>
        <dbReference type="ARBA" id="ARBA00022989"/>
    </source>
</evidence>
<dbReference type="PANTHER" id="PTHR11384">
    <property type="entry name" value="ATP-BINDING CASSETTE, SUB-FAMILY D MEMBER"/>
    <property type="match status" value="1"/>
</dbReference>
<dbReference type="Proteomes" id="UP000587991">
    <property type="component" value="Unassembled WGS sequence"/>
</dbReference>
<keyword evidence="13" id="KW-1185">Reference proteome</keyword>
<dbReference type="GO" id="GO:0140359">
    <property type="term" value="F:ABC-type transporter activity"/>
    <property type="evidence" value="ECO:0007669"/>
    <property type="project" value="InterPro"/>
</dbReference>
<proteinExistence type="predicted"/>
<evidence type="ECO:0000256" key="9">
    <source>
        <dbReference type="SAM" id="Phobius"/>
    </source>
</evidence>
<evidence type="ECO:0000256" key="3">
    <source>
        <dbReference type="ARBA" id="ARBA00022475"/>
    </source>
</evidence>
<dbReference type="CDD" id="cd03223">
    <property type="entry name" value="ABCD_peroxisomal_ALDP"/>
    <property type="match status" value="1"/>
</dbReference>
<comment type="caution">
    <text evidence="12">The sequence shown here is derived from an EMBL/GenBank/DDBJ whole genome shotgun (WGS) entry which is preliminary data.</text>
</comment>
<evidence type="ECO:0000256" key="4">
    <source>
        <dbReference type="ARBA" id="ARBA00022692"/>
    </source>
</evidence>
<organism evidence="12 13">
    <name type="scientific">Leeia aquatica</name>
    <dbReference type="NCBI Taxonomy" id="2725557"/>
    <lineage>
        <taxon>Bacteria</taxon>
        <taxon>Pseudomonadati</taxon>
        <taxon>Pseudomonadota</taxon>
        <taxon>Betaproteobacteria</taxon>
        <taxon>Neisseriales</taxon>
        <taxon>Leeiaceae</taxon>
        <taxon>Leeia</taxon>
    </lineage>
</organism>
<dbReference type="Gene3D" id="3.40.50.300">
    <property type="entry name" value="P-loop containing nucleotide triphosphate hydrolases"/>
    <property type="match status" value="1"/>
</dbReference>